<gene>
    <name evidence="4" type="ORF">PCE31107_03855</name>
</gene>
<organism evidence="4 5">
    <name type="scientific">Pandoraea cepalis</name>
    <dbReference type="NCBI Taxonomy" id="2508294"/>
    <lineage>
        <taxon>Bacteria</taxon>
        <taxon>Pseudomonadati</taxon>
        <taxon>Pseudomonadota</taxon>
        <taxon>Betaproteobacteria</taxon>
        <taxon>Burkholderiales</taxon>
        <taxon>Burkholderiaceae</taxon>
        <taxon>Pandoraea</taxon>
    </lineage>
</organism>
<evidence type="ECO:0000313" key="5">
    <source>
        <dbReference type="Proteomes" id="UP000396788"/>
    </source>
</evidence>
<feature type="transmembrane region" description="Helical" evidence="2">
    <location>
        <begin position="149"/>
        <end position="168"/>
    </location>
</feature>
<dbReference type="Proteomes" id="UP000396788">
    <property type="component" value="Unassembled WGS sequence"/>
</dbReference>
<accession>A0A5E4XFH0</accession>
<evidence type="ECO:0000256" key="1">
    <source>
        <dbReference type="ARBA" id="ARBA00007430"/>
    </source>
</evidence>
<dbReference type="SUPFAM" id="SSF51735">
    <property type="entry name" value="NAD(P)-binding Rossmann-fold domains"/>
    <property type="match status" value="1"/>
</dbReference>
<dbReference type="Pfam" id="PF13727">
    <property type="entry name" value="CoA_binding_3"/>
    <property type="match status" value="1"/>
</dbReference>
<name>A0A5E4XFH0_9BURK</name>
<dbReference type="EMBL" id="CABPRY010000011">
    <property type="protein sequence ID" value="VVE34925.1"/>
    <property type="molecule type" value="Genomic_DNA"/>
</dbReference>
<dbReference type="Gene3D" id="3.40.50.720">
    <property type="entry name" value="NAD(P)-binding Rossmann-like Domain"/>
    <property type="match status" value="2"/>
</dbReference>
<dbReference type="AlphaFoldDB" id="A0A5E4XFH0"/>
<comment type="similarity">
    <text evidence="1">Belongs to the polysaccharide synthase family.</text>
</comment>
<sequence>MLTKIIGLPRGVKTGLMLVADAILLPLSLWTAIGLRVDIWHFPQLHAWWVYLLTSIVAIPIFIRLGLYRAVVRYMETRALLMIGVAVTISVWLFAGLLALLTLPSVPRGALLVYWMIAVLYIGASRFLARSLLRSLLPNSRNPYGRRGVAIYGAGSAGCQLAMALRAGREYQPLLFVDDDKALQRLEIMGLRVYEPSQLPTLIERFDVSQVLLAIPSMSRQRRIEIIDQLEPLKVEVRVIPGMADLVDGVVQASDTREIEIDELLGRDIVPPSDSMLDANIRNKCVMVTGAGGSIGSELCRQILRQEPRTLILYEISEYALYLIEAELNAALQKAKFDVEIVPVLGSVQNPVRLRSIMTRYVVQTVYHAAAYKHVPIVEFNMIEGVLNNTFGTHATAQAAIAAGVEAFVLISTDKAVRPTNVMGASKRFAELILQAYASDPTIRTRFCMVRFGNVLGSSGSVVPLFRRQIEAGGPVTVTHPDIIRYFMTIPEAAQLVIQAGAMGASGEVFVLDMGEPVKIVDLARRMIHLSGYSVREDGNPDGDIEIRFSGLRPGEKLYEELLIGDDVSGTRHPKIMMANEMFISRPDLEKELAQLEAACARIDHERVISLLRRCVSGFRPEAEIRDHLYGASGTLHLH</sequence>
<evidence type="ECO:0000259" key="3">
    <source>
        <dbReference type="Pfam" id="PF02719"/>
    </source>
</evidence>
<dbReference type="RefSeq" id="WP_150610304.1">
    <property type="nucleotide sequence ID" value="NZ_CABPRY010000011.1"/>
</dbReference>
<feature type="transmembrane region" description="Helical" evidence="2">
    <location>
        <begin position="12"/>
        <end position="33"/>
    </location>
</feature>
<dbReference type="InterPro" id="IPR051203">
    <property type="entry name" value="Polysaccharide_Synthase-Rel"/>
</dbReference>
<keyword evidence="2" id="KW-1133">Transmembrane helix</keyword>
<feature type="transmembrane region" description="Helical" evidence="2">
    <location>
        <begin position="79"/>
        <end position="103"/>
    </location>
</feature>
<dbReference type="InterPro" id="IPR036291">
    <property type="entry name" value="NAD(P)-bd_dom_sf"/>
</dbReference>
<evidence type="ECO:0000256" key="2">
    <source>
        <dbReference type="SAM" id="Phobius"/>
    </source>
</evidence>
<dbReference type="PANTHER" id="PTHR43318:SF1">
    <property type="entry name" value="POLYSACCHARIDE BIOSYNTHESIS PROTEIN EPSC-RELATED"/>
    <property type="match status" value="1"/>
</dbReference>
<dbReference type="PANTHER" id="PTHR43318">
    <property type="entry name" value="UDP-N-ACETYLGLUCOSAMINE 4,6-DEHYDRATASE"/>
    <property type="match status" value="1"/>
</dbReference>
<evidence type="ECO:0000313" key="4">
    <source>
        <dbReference type="EMBL" id="VVE34925.1"/>
    </source>
</evidence>
<dbReference type="Pfam" id="PF02719">
    <property type="entry name" value="Polysacc_synt_2"/>
    <property type="match status" value="1"/>
</dbReference>
<keyword evidence="2" id="KW-0472">Membrane</keyword>
<dbReference type="SUPFAM" id="SSF53335">
    <property type="entry name" value="S-adenosyl-L-methionine-dependent methyltransferases"/>
    <property type="match status" value="1"/>
</dbReference>
<proteinExistence type="inferred from homology"/>
<feature type="domain" description="Polysaccharide biosynthesis protein CapD-like" evidence="3">
    <location>
        <begin position="286"/>
        <end position="580"/>
    </location>
</feature>
<feature type="transmembrane region" description="Helical" evidence="2">
    <location>
        <begin position="109"/>
        <end position="129"/>
    </location>
</feature>
<keyword evidence="2" id="KW-0812">Transmembrane</keyword>
<protein>
    <submittedName>
        <fullName evidence="4">Membrane protein</fullName>
    </submittedName>
</protein>
<feature type="transmembrane region" description="Helical" evidence="2">
    <location>
        <begin position="45"/>
        <end position="67"/>
    </location>
</feature>
<reference evidence="4 5" key="1">
    <citation type="submission" date="2019-08" db="EMBL/GenBank/DDBJ databases">
        <authorList>
            <person name="Peeters C."/>
        </authorList>
    </citation>
    <scope>NUCLEOTIDE SEQUENCE [LARGE SCALE GENOMIC DNA]</scope>
    <source>
        <strain evidence="4 5">LMG 31107</strain>
    </source>
</reference>
<dbReference type="CDD" id="cd05237">
    <property type="entry name" value="UDP_invert_4-6DH_SDR_e"/>
    <property type="match status" value="1"/>
</dbReference>
<dbReference type="InterPro" id="IPR003869">
    <property type="entry name" value="Polysac_CapD-like"/>
</dbReference>
<dbReference type="InterPro" id="IPR029063">
    <property type="entry name" value="SAM-dependent_MTases_sf"/>
</dbReference>